<dbReference type="InterPro" id="IPR023393">
    <property type="entry name" value="START-like_dom_sf"/>
</dbReference>
<keyword evidence="3" id="KW-1185">Reference proteome</keyword>
<dbReference type="EMBL" id="JBHSIS010000020">
    <property type="protein sequence ID" value="MFC4857926.1"/>
    <property type="molecule type" value="Genomic_DNA"/>
</dbReference>
<name>A0ABV9SF13_9PSEU</name>
<dbReference type="RefSeq" id="WP_378059994.1">
    <property type="nucleotide sequence ID" value="NZ_JBHSIS010000020.1"/>
</dbReference>
<dbReference type="Gene3D" id="3.30.530.20">
    <property type="match status" value="1"/>
</dbReference>
<gene>
    <name evidence="2" type="ORF">ACFPCV_30875</name>
</gene>
<sequence>MSDTTTAPAVAKENVSATLTVAATAARLFEVLADPTTHAAIDGTGWVQESPDRVPLTEAGQIFRMDMHHPDHPDGDYQVVNKVEVLDPPHAIGWLTGQEKDDGRLEFGGWVWRYDLVPLGRSGTEVTLTYDWSAVPGYIREYLQFPPFGPKHLVNSLHHLAALAAPTTGGGGPTTAHRRGDQPTTA</sequence>
<evidence type="ECO:0000256" key="1">
    <source>
        <dbReference type="SAM" id="MobiDB-lite"/>
    </source>
</evidence>
<evidence type="ECO:0000313" key="3">
    <source>
        <dbReference type="Proteomes" id="UP001595859"/>
    </source>
</evidence>
<dbReference type="SUPFAM" id="SSF55961">
    <property type="entry name" value="Bet v1-like"/>
    <property type="match status" value="1"/>
</dbReference>
<protein>
    <submittedName>
        <fullName evidence="2">Polyketide cyclase</fullName>
    </submittedName>
</protein>
<dbReference type="Proteomes" id="UP001595859">
    <property type="component" value="Unassembled WGS sequence"/>
</dbReference>
<reference evidence="3" key="1">
    <citation type="journal article" date="2019" name="Int. J. Syst. Evol. Microbiol.">
        <title>The Global Catalogue of Microorganisms (GCM) 10K type strain sequencing project: providing services to taxonomists for standard genome sequencing and annotation.</title>
        <authorList>
            <consortium name="The Broad Institute Genomics Platform"/>
            <consortium name="The Broad Institute Genome Sequencing Center for Infectious Disease"/>
            <person name="Wu L."/>
            <person name="Ma J."/>
        </authorList>
    </citation>
    <scope>NUCLEOTIDE SEQUENCE [LARGE SCALE GENOMIC DNA]</scope>
    <source>
        <strain evidence="3">ZS-22-S1</strain>
    </source>
</reference>
<proteinExistence type="predicted"/>
<accession>A0ABV9SF13</accession>
<evidence type="ECO:0000313" key="2">
    <source>
        <dbReference type="EMBL" id="MFC4857926.1"/>
    </source>
</evidence>
<feature type="region of interest" description="Disordered" evidence="1">
    <location>
        <begin position="165"/>
        <end position="186"/>
    </location>
</feature>
<comment type="caution">
    <text evidence="2">The sequence shown here is derived from an EMBL/GenBank/DDBJ whole genome shotgun (WGS) entry which is preliminary data.</text>
</comment>
<organism evidence="2 3">
    <name type="scientific">Actinophytocola glycyrrhizae</name>
    <dbReference type="NCBI Taxonomy" id="2044873"/>
    <lineage>
        <taxon>Bacteria</taxon>
        <taxon>Bacillati</taxon>
        <taxon>Actinomycetota</taxon>
        <taxon>Actinomycetes</taxon>
        <taxon>Pseudonocardiales</taxon>
        <taxon>Pseudonocardiaceae</taxon>
    </lineage>
</organism>